<dbReference type="SUPFAM" id="SSF50447">
    <property type="entry name" value="Translation proteins"/>
    <property type="match status" value="1"/>
</dbReference>
<evidence type="ECO:0000313" key="7">
    <source>
        <dbReference type="EMBL" id="VAW46386.1"/>
    </source>
</evidence>
<keyword evidence="1" id="KW-0963">Cytoplasm</keyword>
<accession>A0A3B0WQ52</accession>
<dbReference type="Gene3D" id="2.40.30.60">
    <property type="entry name" value="RimM"/>
    <property type="match status" value="1"/>
</dbReference>
<evidence type="ECO:0000259" key="6">
    <source>
        <dbReference type="Pfam" id="PF24986"/>
    </source>
</evidence>
<feature type="domain" description="Ribosome maturation factor RimM PRC barrel" evidence="6">
    <location>
        <begin position="102"/>
        <end position="167"/>
    </location>
</feature>
<dbReference type="HAMAP" id="MF_00014">
    <property type="entry name" value="Ribosome_mat_RimM"/>
    <property type="match status" value="1"/>
</dbReference>
<keyword evidence="3" id="KW-0698">rRNA processing</keyword>
<evidence type="ECO:0000259" key="5">
    <source>
        <dbReference type="Pfam" id="PF01782"/>
    </source>
</evidence>
<gene>
    <name evidence="7" type="ORF">MNBD_GAMMA02-1435</name>
</gene>
<dbReference type="EMBL" id="UOFA01000275">
    <property type="protein sequence ID" value="VAW46386.1"/>
    <property type="molecule type" value="Genomic_DNA"/>
</dbReference>
<reference evidence="7" key="1">
    <citation type="submission" date="2018-06" db="EMBL/GenBank/DDBJ databases">
        <authorList>
            <person name="Zhirakovskaya E."/>
        </authorList>
    </citation>
    <scope>NUCLEOTIDE SEQUENCE</scope>
</reference>
<dbReference type="InterPro" id="IPR002676">
    <property type="entry name" value="RimM_N"/>
</dbReference>
<dbReference type="Gene3D" id="2.30.30.240">
    <property type="entry name" value="PRC-barrel domain"/>
    <property type="match status" value="1"/>
</dbReference>
<dbReference type="PANTHER" id="PTHR33692:SF1">
    <property type="entry name" value="RIBOSOME MATURATION FACTOR RIMM"/>
    <property type="match status" value="1"/>
</dbReference>
<dbReference type="NCBIfam" id="TIGR02273">
    <property type="entry name" value="16S_RimM"/>
    <property type="match status" value="1"/>
</dbReference>
<dbReference type="InterPro" id="IPR009000">
    <property type="entry name" value="Transl_B-barrel_sf"/>
</dbReference>
<dbReference type="AlphaFoldDB" id="A0A3B0WQ52"/>
<dbReference type="InterPro" id="IPR036976">
    <property type="entry name" value="RimM_N_sf"/>
</dbReference>
<dbReference type="InterPro" id="IPR011033">
    <property type="entry name" value="PRC_barrel-like_sf"/>
</dbReference>
<sequence length="171" mass="19201">MSNDLSMSDDLITVGKVTGHYGVKGWLKVFSFTQPMENIASYSTWYVGDEAIKGIKSKRHGKTIVALFKGCDNRESAQRYIGAEVRIGRQALKELQDGEYYWHQLIGLNVSDVEGQLLGQIDSLFETGANDVIVVKDQQHNELLIPYIQGKYVTSIDLAKQEMVVDWVIEG</sequence>
<keyword evidence="2" id="KW-0690">Ribosome biogenesis</keyword>
<dbReference type="Pfam" id="PF24986">
    <property type="entry name" value="PRC_RimM"/>
    <property type="match status" value="1"/>
</dbReference>
<feature type="domain" description="RimM N-terminal" evidence="5">
    <location>
        <begin position="13"/>
        <end position="90"/>
    </location>
</feature>
<evidence type="ECO:0000256" key="4">
    <source>
        <dbReference type="ARBA" id="ARBA00023186"/>
    </source>
</evidence>
<dbReference type="SUPFAM" id="SSF50346">
    <property type="entry name" value="PRC-barrel domain"/>
    <property type="match status" value="1"/>
</dbReference>
<protein>
    <submittedName>
        <fullName evidence="7">16S rRNA processing protein RimM</fullName>
    </submittedName>
</protein>
<dbReference type="InterPro" id="IPR056792">
    <property type="entry name" value="PRC_RimM"/>
</dbReference>
<name>A0A3B0WQ52_9ZZZZ</name>
<organism evidence="7">
    <name type="scientific">hydrothermal vent metagenome</name>
    <dbReference type="NCBI Taxonomy" id="652676"/>
    <lineage>
        <taxon>unclassified sequences</taxon>
        <taxon>metagenomes</taxon>
        <taxon>ecological metagenomes</taxon>
    </lineage>
</organism>
<dbReference type="Pfam" id="PF01782">
    <property type="entry name" value="RimM"/>
    <property type="match status" value="1"/>
</dbReference>
<evidence type="ECO:0000256" key="1">
    <source>
        <dbReference type="ARBA" id="ARBA00022490"/>
    </source>
</evidence>
<dbReference type="GO" id="GO:0005840">
    <property type="term" value="C:ribosome"/>
    <property type="evidence" value="ECO:0007669"/>
    <property type="project" value="InterPro"/>
</dbReference>
<evidence type="ECO:0000256" key="2">
    <source>
        <dbReference type="ARBA" id="ARBA00022517"/>
    </source>
</evidence>
<keyword evidence="4" id="KW-0143">Chaperone</keyword>
<dbReference type="PANTHER" id="PTHR33692">
    <property type="entry name" value="RIBOSOME MATURATION FACTOR RIMM"/>
    <property type="match status" value="1"/>
</dbReference>
<proteinExistence type="inferred from homology"/>
<dbReference type="InterPro" id="IPR011961">
    <property type="entry name" value="RimM"/>
</dbReference>
<dbReference type="GO" id="GO:0043022">
    <property type="term" value="F:ribosome binding"/>
    <property type="evidence" value="ECO:0007669"/>
    <property type="project" value="InterPro"/>
</dbReference>
<dbReference type="GO" id="GO:0006364">
    <property type="term" value="P:rRNA processing"/>
    <property type="evidence" value="ECO:0007669"/>
    <property type="project" value="UniProtKB-KW"/>
</dbReference>
<evidence type="ECO:0000256" key="3">
    <source>
        <dbReference type="ARBA" id="ARBA00022552"/>
    </source>
</evidence>